<dbReference type="Pfam" id="PF01437">
    <property type="entry name" value="PSI"/>
    <property type="match status" value="1"/>
</dbReference>
<evidence type="ECO:0000256" key="10">
    <source>
        <dbReference type="ARBA" id="ARBA00023157"/>
    </source>
</evidence>
<evidence type="ECO:0000259" key="13">
    <source>
        <dbReference type="SMART" id="SM00423"/>
    </source>
</evidence>
<dbReference type="SMART" id="SM00423">
    <property type="entry name" value="PSI"/>
    <property type="match status" value="2"/>
</dbReference>
<keyword evidence="12" id="KW-0325">Glycoprotein</keyword>
<evidence type="ECO:0000256" key="12">
    <source>
        <dbReference type="ARBA" id="ARBA00023180"/>
    </source>
</evidence>
<dbReference type="InterPro" id="IPR031148">
    <property type="entry name" value="Plexin"/>
</dbReference>
<evidence type="ECO:0000256" key="11">
    <source>
        <dbReference type="ARBA" id="ARBA00023170"/>
    </source>
</evidence>
<dbReference type="Gene3D" id="2.130.10.10">
    <property type="entry name" value="YVTN repeat-like/Quinoprotein amine dehydrogenase"/>
    <property type="match status" value="1"/>
</dbReference>
<keyword evidence="5" id="KW-0812">Transmembrane</keyword>
<dbReference type="Pfam" id="PF18020">
    <property type="entry name" value="TIG_2"/>
    <property type="match status" value="1"/>
</dbReference>
<keyword evidence="8" id="KW-1133">Transmembrane helix</keyword>
<keyword evidence="3" id="KW-0217">Developmental protein</keyword>
<dbReference type="InterPro" id="IPR015943">
    <property type="entry name" value="WD40/YVTN_repeat-like_dom_sf"/>
</dbReference>
<comment type="caution">
    <text evidence="14">The sequence shown here is derived from an EMBL/GenBank/DDBJ whole genome shotgun (WGS) entry which is preliminary data.</text>
</comment>
<keyword evidence="7" id="KW-0677">Repeat</keyword>
<dbReference type="FunFam" id="2.60.40.10:FF:001407">
    <property type="entry name" value="Plexin A, isoform B"/>
    <property type="match status" value="1"/>
</dbReference>
<organism evidence="14 15">
    <name type="scientific">Artemia franciscana</name>
    <name type="common">Brine shrimp</name>
    <name type="synonym">Artemia sanfranciscana</name>
    <dbReference type="NCBI Taxonomy" id="6661"/>
    <lineage>
        <taxon>Eukaryota</taxon>
        <taxon>Metazoa</taxon>
        <taxon>Ecdysozoa</taxon>
        <taxon>Arthropoda</taxon>
        <taxon>Crustacea</taxon>
        <taxon>Branchiopoda</taxon>
        <taxon>Anostraca</taxon>
        <taxon>Artemiidae</taxon>
        <taxon>Artemia</taxon>
    </lineage>
</organism>
<dbReference type="InterPro" id="IPR041362">
    <property type="entry name" value="TIG2_plexin"/>
</dbReference>
<dbReference type="AlphaFoldDB" id="A0AA88L9Z0"/>
<dbReference type="Gene3D" id="2.60.40.10">
    <property type="entry name" value="Immunoglobulins"/>
    <property type="match status" value="2"/>
</dbReference>
<sequence length="362" mass="39627">VVIETNQGAIGGAPRLALEYGDLVIDEGKPVNPDLSFDPQKKHLYVMTEKKVSKLRVQECGVYRTCGECLGARDPYCGWCSLENKCSLRTDCQDAVRDPLYWVPYRSGRCTTITAVTPHQIQRTTARTLGLVIDNLPALSGQFLCAFTALGKTLVTNATRTTNGVSCTTPRTDLIPHNPPGQQHFTAKLSVRMSSGPDFVTTNFTFFDCTTYTSCTACVSSSFPCDWCVDGHRCTHDTAENCRNDILVTGINRIGPSIRSGPSFCPRINGTAGSTEILVSSGTKKKINVKVDNIAQFIVHTRFVCQFNIEGRVSTVPANVISDTIYCDDMEFSYASRQPNITATFAVIWGGSKPLDNPDNVH</sequence>
<protein>
    <recommendedName>
        <fullName evidence="13">PSI domain-containing protein</fullName>
    </recommendedName>
</protein>
<evidence type="ECO:0000256" key="4">
    <source>
        <dbReference type="ARBA" id="ARBA00022475"/>
    </source>
</evidence>
<dbReference type="FunFam" id="2.60.40.10:FF:000728">
    <property type="entry name" value="Plexin D1"/>
    <property type="match status" value="1"/>
</dbReference>
<evidence type="ECO:0000256" key="3">
    <source>
        <dbReference type="ARBA" id="ARBA00022473"/>
    </source>
</evidence>
<evidence type="ECO:0000256" key="5">
    <source>
        <dbReference type="ARBA" id="ARBA00022692"/>
    </source>
</evidence>
<dbReference type="InterPro" id="IPR013783">
    <property type="entry name" value="Ig-like_fold"/>
</dbReference>
<dbReference type="PANTHER" id="PTHR22625">
    <property type="entry name" value="PLEXIN"/>
    <property type="match status" value="1"/>
</dbReference>
<keyword evidence="9" id="KW-0472">Membrane</keyword>
<dbReference type="Pfam" id="PF24479">
    <property type="entry name" value="PSI_PlexinA-B"/>
    <property type="match status" value="1"/>
</dbReference>
<dbReference type="SUPFAM" id="SSF101912">
    <property type="entry name" value="Sema domain"/>
    <property type="match status" value="1"/>
</dbReference>
<evidence type="ECO:0000256" key="6">
    <source>
        <dbReference type="ARBA" id="ARBA00022729"/>
    </source>
</evidence>
<dbReference type="GO" id="GO:0048731">
    <property type="term" value="P:system development"/>
    <property type="evidence" value="ECO:0007669"/>
    <property type="project" value="UniProtKB-ARBA"/>
</dbReference>
<proteinExistence type="inferred from homology"/>
<dbReference type="InterPro" id="IPR036352">
    <property type="entry name" value="Semap_dom_sf"/>
</dbReference>
<evidence type="ECO:0000256" key="1">
    <source>
        <dbReference type="ARBA" id="ARBA00004162"/>
    </source>
</evidence>
<dbReference type="GO" id="GO:0002116">
    <property type="term" value="C:semaphorin receptor complex"/>
    <property type="evidence" value="ECO:0007669"/>
    <property type="project" value="TreeGrafter"/>
</dbReference>
<dbReference type="InterPro" id="IPR016201">
    <property type="entry name" value="PSI"/>
</dbReference>
<dbReference type="GO" id="GO:0009653">
    <property type="term" value="P:anatomical structure morphogenesis"/>
    <property type="evidence" value="ECO:0007669"/>
    <property type="project" value="UniProtKB-ARBA"/>
</dbReference>
<name>A0AA88L9Z0_ARTSF</name>
<evidence type="ECO:0000313" key="14">
    <source>
        <dbReference type="EMBL" id="KAK2718409.1"/>
    </source>
</evidence>
<keyword evidence="15" id="KW-1185">Reference proteome</keyword>
<feature type="non-terminal residue" evidence="14">
    <location>
        <position position="1"/>
    </location>
</feature>
<dbReference type="Proteomes" id="UP001187531">
    <property type="component" value="Unassembled WGS sequence"/>
</dbReference>
<evidence type="ECO:0000256" key="9">
    <source>
        <dbReference type="ARBA" id="ARBA00023136"/>
    </source>
</evidence>
<evidence type="ECO:0000256" key="8">
    <source>
        <dbReference type="ARBA" id="ARBA00022989"/>
    </source>
</evidence>
<feature type="non-terminal residue" evidence="14">
    <location>
        <position position="362"/>
    </location>
</feature>
<gene>
    <name evidence="14" type="ORF">QYM36_005648</name>
</gene>
<dbReference type="PANTHER" id="PTHR22625:SF70">
    <property type="entry name" value="PLEXIN A, ISOFORM A"/>
    <property type="match status" value="1"/>
</dbReference>
<dbReference type="EMBL" id="JAVRJZ010000009">
    <property type="protein sequence ID" value="KAK2718409.1"/>
    <property type="molecule type" value="Genomic_DNA"/>
</dbReference>
<dbReference type="InterPro" id="IPR002165">
    <property type="entry name" value="Plexin_repeat"/>
</dbReference>
<dbReference type="SUPFAM" id="SSF103575">
    <property type="entry name" value="Plexin repeat"/>
    <property type="match status" value="1"/>
</dbReference>
<evidence type="ECO:0000256" key="2">
    <source>
        <dbReference type="ARBA" id="ARBA00010297"/>
    </source>
</evidence>
<dbReference type="GO" id="GO:0017154">
    <property type="term" value="F:semaphorin receptor activity"/>
    <property type="evidence" value="ECO:0007669"/>
    <property type="project" value="InterPro"/>
</dbReference>
<keyword evidence="11" id="KW-0675">Receptor</keyword>
<keyword evidence="6" id="KW-0732">Signal</keyword>
<reference evidence="14" key="1">
    <citation type="submission" date="2023-07" db="EMBL/GenBank/DDBJ databases">
        <title>Chromosome-level genome assembly of Artemia franciscana.</title>
        <authorList>
            <person name="Jo E."/>
        </authorList>
    </citation>
    <scope>NUCLEOTIDE SEQUENCE</scope>
    <source>
        <tissue evidence="14">Whole body</tissue>
    </source>
</reference>
<dbReference type="GO" id="GO:0030334">
    <property type="term" value="P:regulation of cell migration"/>
    <property type="evidence" value="ECO:0007669"/>
    <property type="project" value="TreeGrafter"/>
</dbReference>
<keyword evidence="4" id="KW-1003">Cell membrane</keyword>
<feature type="domain" description="PSI" evidence="13">
    <location>
        <begin position="59"/>
        <end position="111"/>
    </location>
</feature>
<dbReference type="GO" id="GO:0120025">
    <property type="term" value="C:plasma membrane bounded cell projection"/>
    <property type="evidence" value="ECO:0007669"/>
    <property type="project" value="UniProtKB-ARBA"/>
</dbReference>
<evidence type="ECO:0000313" key="15">
    <source>
        <dbReference type="Proteomes" id="UP001187531"/>
    </source>
</evidence>
<keyword evidence="10" id="KW-1015">Disulfide bond</keyword>
<evidence type="ECO:0000256" key="7">
    <source>
        <dbReference type="ARBA" id="ARBA00022737"/>
    </source>
</evidence>
<comment type="similarity">
    <text evidence="2">Belongs to the plexin family.</text>
</comment>
<dbReference type="InterPro" id="IPR041019">
    <property type="entry name" value="TIG1_plexin"/>
</dbReference>
<comment type="subcellular location">
    <subcellularLocation>
        <location evidence="1">Cell membrane</location>
        <topology evidence="1">Single-pass membrane protein</topology>
    </subcellularLocation>
</comment>
<feature type="domain" description="PSI" evidence="13">
    <location>
        <begin position="208"/>
        <end position="243"/>
    </location>
</feature>
<dbReference type="Pfam" id="PF17960">
    <property type="entry name" value="TIG_plexin"/>
    <property type="match status" value="1"/>
</dbReference>
<dbReference type="GO" id="GO:0005886">
    <property type="term" value="C:plasma membrane"/>
    <property type="evidence" value="ECO:0007669"/>
    <property type="project" value="UniProtKB-SubCell"/>
</dbReference>
<accession>A0AA88L9Z0</accession>